<dbReference type="PANTHER" id="PTHR31251">
    <property type="entry name" value="SQUAMOSA PROMOTER-BINDING-LIKE PROTEIN 4"/>
    <property type="match status" value="1"/>
</dbReference>
<accession>A3AW70</accession>
<protein>
    <recommendedName>
        <fullName evidence="11">SBP-type domain-containing protein</fullName>
    </recommendedName>
</protein>
<dbReference type="Pfam" id="PF03110">
    <property type="entry name" value="SBP"/>
    <property type="match status" value="1"/>
</dbReference>
<evidence type="ECO:0000256" key="1">
    <source>
        <dbReference type="ARBA" id="ARBA00004123"/>
    </source>
</evidence>
<keyword evidence="7" id="KW-0804">Transcription</keyword>
<dbReference type="SUPFAM" id="SSF103612">
    <property type="entry name" value="SBT domain"/>
    <property type="match status" value="1"/>
</dbReference>
<keyword evidence="4" id="KW-0862">Zinc</keyword>
<evidence type="ECO:0000259" key="11">
    <source>
        <dbReference type="PROSITE" id="PS51141"/>
    </source>
</evidence>
<dbReference type="AlphaFoldDB" id="A3AW70"/>
<feature type="region of interest" description="Disordered" evidence="10">
    <location>
        <begin position="74"/>
        <end position="98"/>
    </location>
</feature>
<keyword evidence="3 9" id="KW-0863">Zinc-finger</keyword>
<dbReference type="InterPro" id="IPR036893">
    <property type="entry name" value="SBP_sf"/>
</dbReference>
<dbReference type="GO" id="GO:0005634">
    <property type="term" value="C:nucleus"/>
    <property type="evidence" value="ECO:0007669"/>
    <property type="project" value="UniProtKB-SubCell"/>
</dbReference>
<evidence type="ECO:0000256" key="5">
    <source>
        <dbReference type="ARBA" id="ARBA00023015"/>
    </source>
</evidence>
<feature type="region of interest" description="Disordered" evidence="10">
    <location>
        <begin position="269"/>
        <end position="314"/>
    </location>
</feature>
<name>A3AW70_ORYSJ</name>
<evidence type="ECO:0000256" key="3">
    <source>
        <dbReference type="ARBA" id="ARBA00022771"/>
    </source>
</evidence>
<evidence type="ECO:0000256" key="8">
    <source>
        <dbReference type="ARBA" id="ARBA00023242"/>
    </source>
</evidence>
<comment type="subcellular location">
    <subcellularLocation>
        <location evidence="1">Nucleus</location>
    </subcellularLocation>
</comment>
<evidence type="ECO:0000256" key="9">
    <source>
        <dbReference type="PROSITE-ProRule" id="PRU00470"/>
    </source>
</evidence>
<evidence type="ECO:0000256" key="6">
    <source>
        <dbReference type="ARBA" id="ARBA00023125"/>
    </source>
</evidence>
<feature type="compositionally biased region" description="Gly residues" evidence="10">
    <location>
        <begin position="74"/>
        <end position="89"/>
    </location>
</feature>
<proteinExistence type="predicted"/>
<evidence type="ECO:0000256" key="10">
    <source>
        <dbReference type="SAM" id="MobiDB-lite"/>
    </source>
</evidence>
<dbReference type="InterPro" id="IPR044817">
    <property type="entry name" value="SBP-like"/>
</dbReference>
<dbReference type="PROSITE" id="PS51141">
    <property type="entry name" value="ZF_SBP"/>
    <property type="match status" value="1"/>
</dbReference>
<dbReference type="GO" id="GO:0003677">
    <property type="term" value="F:DNA binding"/>
    <property type="evidence" value="ECO:0007669"/>
    <property type="project" value="UniProtKB-KW"/>
</dbReference>
<dbReference type="Proteomes" id="UP000007752">
    <property type="component" value="Chromosome 4"/>
</dbReference>
<keyword evidence="8" id="KW-0539">Nucleus</keyword>
<organism evidence="12">
    <name type="scientific">Oryza sativa subsp. japonica</name>
    <name type="common">Rice</name>
    <dbReference type="NCBI Taxonomy" id="39947"/>
    <lineage>
        <taxon>Eukaryota</taxon>
        <taxon>Viridiplantae</taxon>
        <taxon>Streptophyta</taxon>
        <taxon>Embryophyta</taxon>
        <taxon>Tracheophyta</taxon>
        <taxon>Spermatophyta</taxon>
        <taxon>Magnoliopsida</taxon>
        <taxon>Liliopsida</taxon>
        <taxon>Poales</taxon>
        <taxon>Poaceae</taxon>
        <taxon>BOP clade</taxon>
        <taxon>Oryzoideae</taxon>
        <taxon>Oryzeae</taxon>
        <taxon>Oryzinae</taxon>
        <taxon>Oryza</taxon>
        <taxon>Oryza sativa</taxon>
    </lineage>
</organism>
<evidence type="ECO:0000256" key="2">
    <source>
        <dbReference type="ARBA" id="ARBA00022723"/>
    </source>
</evidence>
<reference evidence="12" key="2">
    <citation type="submission" date="2008-12" db="EMBL/GenBank/DDBJ databases">
        <title>Improved gene annotation of the rice (Oryza sativa) genomes.</title>
        <authorList>
            <person name="Wang J."/>
            <person name="Li R."/>
            <person name="Fan W."/>
            <person name="Huang Q."/>
            <person name="Zhang J."/>
            <person name="Zhou Y."/>
            <person name="Hu Y."/>
            <person name="Zi S."/>
            <person name="Li J."/>
            <person name="Ni P."/>
            <person name="Zheng H."/>
            <person name="Zhang Y."/>
            <person name="Zhao M."/>
            <person name="Hao Q."/>
            <person name="McDermott J."/>
            <person name="Samudrala R."/>
            <person name="Kristiansen K."/>
            <person name="Wong G.K.-S."/>
        </authorList>
    </citation>
    <scope>NUCLEOTIDE SEQUENCE</scope>
</reference>
<evidence type="ECO:0000256" key="7">
    <source>
        <dbReference type="ARBA" id="ARBA00023163"/>
    </source>
</evidence>
<evidence type="ECO:0000313" key="12">
    <source>
        <dbReference type="EMBL" id="EAZ31559.1"/>
    </source>
</evidence>
<feature type="region of interest" description="Disordered" evidence="10">
    <location>
        <begin position="328"/>
        <end position="351"/>
    </location>
</feature>
<evidence type="ECO:0000256" key="4">
    <source>
        <dbReference type="ARBA" id="ARBA00022833"/>
    </source>
</evidence>
<keyword evidence="6" id="KW-0238">DNA-binding</keyword>
<dbReference type="PANTHER" id="PTHR31251:SF222">
    <property type="entry name" value="SQUAMOSA PROMOTER-BINDING-LIKE PROTEIN 7"/>
    <property type="match status" value="1"/>
</dbReference>
<dbReference type="InterPro" id="IPR004333">
    <property type="entry name" value="SBP_dom"/>
</dbReference>
<dbReference type="EMBL" id="CM000141">
    <property type="protein sequence ID" value="EAZ31559.1"/>
    <property type="molecule type" value="Genomic_DNA"/>
</dbReference>
<dbReference type="Gene3D" id="4.10.1100.10">
    <property type="entry name" value="Transcription factor, SBP-box domain"/>
    <property type="match status" value="1"/>
</dbReference>
<feature type="region of interest" description="Disordered" evidence="10">
    <location>
        <begin position="180"/>
        <end position="206"/>
    </location>
</feature>
<reference evidence="12" key="1">
    <citation type="journal article" date="2005" name="PLoS Biol.">
        <title>The genomes of Oryza sativa: a history of duplications.</title>
        <authorList>
            <person name="Yu J."/>
            <person name="Wang J."/>
            <person name="Lin W."/>
            <person name="Li S."/>
            <person name="Li H."/>
            <person name="Zhou J."/>
            <person name="Ni P."/>
            <person name="Dong W."/>
            <person name="Hu S."/>
            <person name="Zeng C."/>
            <person name="Zhang J."/>
            <person name="Zhang Y."/>
            <person name="Li R."/>
            <person name="Xu Z."/>
            <person name="Li S."/>
            <person name="Li X."/>
            <person name="Zheng H."/>
            <person name="Cong L."/>
            <person name="Lin L."/>
            <person name="Yin J."/>
            <person name="Geng J."/>
            <person name="Li G."/>
            <person name="Shi J."/>
            <person name="Liu J."/>
            <person name="Lv H."/>
            <person name="Li J."/>
            <person name="Wang J."/>
            <person name="Deng Y."/>
            <person name="Ran L."/>
            <person name="Shi X."/>
            <person name="Wang X."/>
            <person name="Wu Q."/>
            <person name="Li C."/>
            <person name="Ren X."/>
            <person name="Wang J."/>
            <person name="Wang X."/>
            <person name="Li D."/>
            <person name="Liu D."/>
            <person name="Zhang X."/>
            <person name="Ji Z."/>
            <person name="Zhao W."/>
            <person name="Sun Y."/>
            <person name="Zhang Z."/>
            <person name="Bao J."/>
            <person name="Han Y."/>
            <person name="Dong L."/>
            <person name="Ji J."/>
            <person name="Chen P."/>
            <person name="Wu S."/>
            <person name="Liu J."/>
            <person name="Xiao Y."/>
            <person name="Bu D."/>
            <person name="Tan J."/>
            <person name="Yang L."/>
            <person name="Ye C."/>
            <person name="Zhang J."/>
            <person name="Xu J."/>
            <person name="Zhou Y."/>
            <person name="Yu Y."/>
            <person name="Zhang B."/>
            <person name="Zhuang S."/>
            <person name="Wei H."/>
            <person name="Liu B."/>
            <person name="Lei M."/>
            <person name="Yu H."/>
            <person name="Li Y."/>
            <person name="Xu H."/>
            <person name="Wei S."/>
            <person name="He X."/>
            <person name="Fang L."/>
            <person name="Zhang Z."/>
            <person name="Zhang Y."/>
            <person name="Huang X."/>
            <person name="Su Z."/>
            <person name="Tong W."/>
            <person name="Li J."/>
            <person name="Tong Z."/>
            <person name="Li S."/>
            <person name="Ye J."/>
            <person name="Wang L."/>
            <person name="Fang L."/>
            <person name="Lei T."/>
            <person name="Chen C."/>
            <person name="Chen H."/>
            <person name="Xu Z."/>
            <person name="Li H."/>
            <person name="Huang H."/>
            <person name="Zhang F."/>
            <person name="Xu H."/>
            <person name="Li N."/>
            <person name="Zhao C."/>
            <person name="Li S."/>
            <person name="Dong L."/>
            <person name="Huang Y."/>
            <person name="Li L."/>
            <person name="Xi Y."/>
            <person name="Qi Q."/>
            <person name="Li W."/>
            <person name="Zhang B."/>
            <person name="Hu W."/>
            <person name="Zhang Y."/>
            <person name="Tian X."/>
            <person name="Jiao Y."/>
            <person name="Liang X."/>
            <person name="Jin J."/>
            <person name="Gao L."/>
            <person name="Zheng W."/>
            <person name="Hao B."/>
            <person name="Liu S."/>
            <person name="Wang W."/>
            <person name="Yuan L."/>
            <person name="Cao M."/>
            <person name="McDermott J."/>
            <person name="Samudrala R."/>
            <person name="Wang J."/>
            <person name="Wong G.K."/>
            <person name="Yang H."/>
        </authorList>
    </citation>
    <scope>NUCLEOTIDE SEQUENCE [LARGE SCALE GENOMIC DNA]</scope>
</reference>
<keyword evidence="5" id="KW-0805">Transcription regulation</keyword>
<keyword evidence="2" id="KW-0479">Metal-binding</keyword>
<sequence length="425" mass="44190">MEGNGCGGSGATPRGVVGMHWAPVVTSPPSPQPPFLPPAPCRPDVQMQQQGGLTCLKLGKRPCFWGGDGAGQVAQGSGGGGGGGGGGSADQGKRKEKAATAVPVVPRCQVEGCDITLQGVKEYHRRHKVCEVHAKAPRVVVHGTRAALLPAMQPRSFTCTRRFHVLAEFDDAKKSCRRRLAGHNERRRRSNASEAMARGSAHPHGMPVLGHGFPPYGLPTSSAGALSLLSSARATGPWLMPTPDISARSSAALDELIAENRAALLSWQFFSDRQPPPAGRPTGRSPGSETAGGWHAHLQARPQPPGAGGQHENQSGHVTLDLMQATTAAGGSGAPFRPVPARPPKEGGDAGCNLRRVDAVAHGGRPRGLSVRPASRDVAARAPRSLAPVSAGRGKRSISGGRARTAGALSRRRAQPCNQLEFVGQ</sequence>
<dbReference type="GO" id="GO:0008270">
    <property type="term" value="F:zinc ion binding"/>
    <property type="evidence" value="ECO:0007669"/>
    <property type="project" value="UniProtKB-KW"/>
</dbReference>
<feature type="domain" description="SBP-type" evidence="11">
    <location>
        <begin position="105"/>
        <end position="190"/>
    </location>
</feature>
<gene>
    <name evidence="12" type="ORF">OsJ_15701</name>
</gene>
<feature type="region of interest" description="Disordered" evidence="10">
    <location>
        <begin position="363"/>
        <end position="425"/>
    </location>
</feature>
<feature type="compositionally biased region" description="Basic residues" evidence="10">
    <location>
        <begin position="180"/>
        <end position="190"/>
    </location>
</feature>